<dbReference type="Pfam" id="PF15612">
    <property type="entry name" value="WHIM1"/>
    <property type="match status" value="1"/>
</dbReference>
<evidence type="ECO:0000256" key="9">
    <source>
        <dbReference type="ARBA" id="ARBA00023242"/>
    </source>
</evidence>
<keyword evidence="6" id="KW-0832">Ubl conjugation</keyword>
<dbReference type="InterPro" id="IPR018866">
    <property type="entry name" value="Znf-4CXXC_R1"/>
</dbReference>
<dbReference type="InterPro" id="IPR028942">
    <property type="entry name" value="WHIM1_dom"/>
</dbReference>
<keyword evidence="14" id="KW-1185">Reference proteome</keyword>
<keyword evidence="9" id="KW-0539">Nucleus</keyword>
<accession>A0A0D3G5P2</accession>
<evidence type="ECO:0000256" key="10">
    <source>
        <dbReference type="SAM" id="MobiDB-lite"/>
    </source>
</evidence>
<evidence type="ECO:0000256" key="6">
    <source>
        <dbReference type="ARBA" id="ARBA00022843"/>
    </source>
</evidence>
<reference evidence="13" key="2">
    <citation type="submission" date="2015-03" db="UniProtKB">
        <authorList>
            <consortium name="EnsemblPlants"/>
        </authorList>
    </citation>
    <scope>IDENTIFICATION</scope>
</reference>
<evidence type="ECO:0000256" key="8">
    <source>
        <dbReference type="ARBA" id="ARBA00023163"/>
    </source>
</evidence>
<dbReference type="GO" id="GO:0006355">
    <property type="term" value="P:regulation of DNA-templated transcription"/>
    <property type="evidence" value="ECO:0007669"/>
    <property type="project" value="InterPro"/>
</dbReference>
<keyword evidence="3" id="KW-0963">Cytoplasm</keyword>
<protein>
    <recommendedName>
        <fullName evidence="15">DDT domain-containing protein</fullName>
    </recommendedName>
</protein>
<evidence type="ECO:0000313" key="14">
    <source>
        <dbReference type="Proteomes" id="UP000026960"/>
    </source>
</evidence>
<reference evidence="13" key="1">
    <citation type="journal article" date="2009" name="Rice">
        <title>De Novo Next Generation Sequencing of Plant Genomes.</title>
        <authorList>
            <person name="Rounsley S."/>
            <person name="Marri P.R."/>
            <person name="Yu Y."/>
            <person name="He R."/>
            <person name="Sisneros N."/>
            <person name="Goicoechea J.L."/>
            <person name="Lee S.J."/>
            <person name="Angelova A."/>
            <person name="Kudrna D."/>
            <person name="Luo M."/>
            <person name="Affourtit J."/>
            <person name="Desany B."/>
            <person name="Knight J."/>
            <person name="Niazi F."/>
            <person name="Egholm M."/>
            <person name="Wing R.A."/>
        </authorList>
    </citation>
    <scope>NUCLEOTIDE SEQUENCE [LARGE SCALE GENOMIC DNA]</scope>
    <source>
        <strain evidence="13">cv. IRGC 105608</strain>
    </source>
</reference>
<sequence length="658" mass="72205">MIPPLASLPKNFSISLAHINHLPHEANEQKSHFIIIHTNPLGFFRVPGFSFLLSPPLDPSSSSPRSSALAVARRRPPTMEAAGVEVNGGGGGDVVVVVPQQHGVAAKQAAAAAKGKSVESKGVRVVGGRIYDPENGKTCHQCRQKTMDFAASCHKIKKNNKQCTIQYCRKCLFNRYGQEAEKVANDGTWTCPKCKDICNCSFCMKKKGLPPTGILAHAAKASGCASVHHLLKKGKEAVAAAQRSAQKVRSTPVKKSPKRAIQPDAAADEPLAEGDENVCIDFNAAPVKKQKRSRKVGNGVALTKDESPDAPKEQVVLPKGTPVTSVAGAEWEPEDVGLALQFFEFCRTFAEIFQVRKGQPERILRDIAGGRGLRVVSSVIADFHITLLSIIQEGRGIKPITYSRDNDVWIVDTGKCISESIFVPEGLPLDSLSQGVSGYKNLSPSCKLSVLNFLCDESLSTEKLRSCILSETKNPSREKAHSAKEKEEPKEETIKNTDEAVLLKTEGAAVAIEEDKNGISQQKDVKEVKNADTNEKKHGGFLRTNPFMVDKKVIYWKLDDYCNNTTMMLQEVDADDLMGNKDKWFMLNEDEKKIVENYLSTRIQTISSDVFTVDLKVLYKCFKNQDYIGLNAGGEKLHNSLLIILSRFLTWLKVGGLC</sequence>
<evidence type="ECO:0000256" key="4">
    <source>
        <dbReference type="ARBA" id="ARBA00022499"/>
    </source>
</evidence>
<dbReference type="GO" id="GO:0005737">
    <property type="term" value="C:cytoplasm"/>
    <property type="evidence" value="ECO:0007669"/>
    <property type="project" value="UniProtKB-SubCell"/>
</dbReference>
<evidence type="ECO:0000256" key="1">
    <source>
        <dbReference type="ARBA" id="ARBA00004123"/>
    </source>
</evidence>
<organism evidence="13">
    <name type="scientific">Oryza barthii</name>
    <dbReference type="NCBI Taxonomy" id="65489"/>
    <lineage>
        <taxon>Eukaryota</taxon>
        <taxon>Viridiplantae</taxon>
        <taxon>Streptophyta</taxon>
        <taxon>Embryophyta</taxon>
        <taxon>Tracheophyta</taxon>
        <taxon>Spermatophyta</taxon>
        <taxon>Magnoliopsida</taxon>
        <taxon>Liliopsida</taxon>
        <taxon>Poales</taxon>
        <taxon>Poaceae</taxon>
        <taxon>BOP clade</taxon>
        <taxon>Oryzoideae</taxon>
        <taxon>Oryzeae</taxon>
        <taxon>Oryzinae</taxon>
        <taxon>Oryza</taxon>
    </lineage>
</organism>
<name>A0A0D3G5P2_9ORYZ</name>
<keyword evidence="4" id="KW-1017">Isopeptide bond</keyword>
<keyword evidence="5" id="KW-0597">Phosphoprotein</keyword>
<dbReference type="EnsemblPlants" id="OBART05G10620.1">
    <property type="protein sequence ID" value="OBART05G10620.1"/>
    <property type="gene ID" value="OBART05G10620"/>
</dbReference>
<dbReference type="PANTHER" id="PTHR31169">
    <property type="entry name" value="OS05G0300700 PROTEIN"/>
    <property type="match status" value="1"/>
</dbReference>
<evidence type="ECO:0000256" key="2">
    <source>
        <dbReference type="ARBA" id="ARBA00004496"/>
    </source>
</evidence>
<evidence type="ECO:0000313" key="13">
    <source>
        <dbReference type="EnsemblPlants" id="OBART05G10620.1"/>
    </source>
</evidence>
<evidence type="ECO:0000256" key="5">
    <source>
        <dbReference type="ARBA" id="ARBA00022553"/>
    </source>
</evidence>
<evidence type="ECO:0000259" key="12">
    <source>
        <dbReference type="Pfam" id="PF15612"/>
    </source>
</evidence>
<feature type="domain" description="WHIM1" evidence="12">
    <location>
        <begin position="426"/>
        <end position="468"/>
    </location>
</feature>
<dbReference type="InterPro" id="IPR040221">
    <property type="entry name" value="CDCA7/CDA7L"/>
</dbReference>
<dbReference type="PaxDb" id="65489-OBART05G10620.1"/>
<dbReference type="HOGENOM" id="CLU_011253_2_1_1"/>
<evidence type="ECO:0000256" key="3">
    <source>
        <dbReference type="ARBA" id="ARBA00022490"/>
    </source>
</evidence>
<feature type="compositionally biased region" description="Basic and acidic residues" evidence="10">
    <location>
        <begin position="303"/>
        <end position="312"/>
    </location>
</feature>
<feature type="domain" description="Zinc-finger" evidence="11">
    <location>
        <begin position="131"/>
        <end position="231"/>
    </location>
</feature>
<dbReference type="Gramene" id="OBART05G10620.1">
    <property type="protein sequence ID" value="OBART05G10620.1"/>
    <property type="gene ID" value="OBART05G10620"/>
</dbReference>
<dbReference type="PANTHER" id="PTHR31169:SF8">
    <property type="entry name" value="ZINC-FINGER DOMAIN OF MONOAMINE-OXIDASE A REPRESSOR R1 PROTEIN"/>
    <property type="match status" value="1"/>
</dbReference>
<dbReference type="GO" id="GO:0005634">
    <property type="term" value="C:nucleus"/>
    <property type="evidence" value="ECO:0007669"/>
    <property type="project" value="UniProtKB-SubCell"/>
</dbReference>
<dbReference type="eggNOG" id="ENOG502QU1W">
    <property type="taxonomic scope" value="Eukaryota"/>
</dbReference>
<evidence type="ECO:0000259" key="11">
    <source>
        <dbReference type="Pfam" id="PF10497"/>
    </source>
</evidence>
<dbReference type="Pfam" id="PF10497">
    <property type="entry name" value="zf-4CXXC_R1"/>
    <property type="match status" value="1"/>
</dbReference>
<comment type="subcellular location">
    <subcellularLocation>
        <location evidence="2">Cytoplasm</location>
    </subcellularLocation>
    <subcellularLocation>
        <location evidence="1">Nucleus</location>
    </subcellularLocation>
</comment>
<keyword evidence="8" id="KW-0804">Transcription</keyword>
<dbReference type="AlphaFoldDB" id="A0A0D3G5P2"/>
<feature type="region of interest" description="Disordered" evidence="10">
    <location>
        <begin position="475"/>
        <end position="494"/>
    </location>
</feature>
<evidence type="ECO:0008006" key="15">
    <source>
        <dbReference type="Google" id="ProtNLM"/>
    </source>
</evidence>
<proteinExistence type="predicted"/>
<feature type="region of interest" description="Disordered" evidence="10">
    <location>
        <begin position="293"/>
        <end position="316"/>
    </location>
</feature>
<feature type="region of interest" description="Disordered" evidence="10">
    <location>
        <begin position="241"/>
        <end position="267"/>
    </location>
</feature>
<dbReference type="Proteomes" id="UP000026960">
    <property type="component" value="Chromosome 5"/>
</dbReference>
<keyword evidence="7" id="KW-0805">Transcription regulation</keyword>
<dbReference type="STRING" id="65489.A0A0D3G5P2"/>
<evidence type="ECO:0000256" key="7">
    <source>
        <dbReference type="ARBA" id="ARBA00023015"/>
    </source>
</evidence>